<dbReference type="STRING" id="6216.A0A0R3SM10"/>
<accession>A0A0R3SM10</accession>
<evidence type="ECO:0000256" key="1">
    <source>
        <dbReference type="SAM" id="MobiDB-lite"/>
    </source>
</evidence>
<feature type="compositionally biased region" description="Pro residues" evidence="1">
    <location>
        <begin position="76"/>
        <end position="85"/>
    </location>
</feature>
<evidence type="ECO:0000313" key="2">
    <source>
        <dbReference type="EMBL" id="VDL58291.1"/>
    </source>
</evidence>
<feature type="compositionally biased region" description="Acidic residues" evidence="1">
    <location>
        <begin position="11"/>
        <end position="20"/>
    </location>
</feature>
<dbReference type="AlphaFoldDB" id="A0A0R3SM10"/>
<dbReference type="EMBL" id="UYSG01003861">
    <property type="protein sequence ID" value="VDL58291.1"/>
    <property type="molecule type" value="Genomic_DNA"/>
</dbReference>
<evidence type="ECO:0000313" key="3">
    <source>
        <dbReference type="Proteomes" id="UP000274504"/>
    </source>
</evidence>
<dbReference type="WBParaSite" id="HDID_0000597501-mRNA-1">
    <property type="protein sequence ID" value="HDID_0000597501-mRNA-1"/>
    <property type="gene ID" value="HDID_0000597501"/>
</dbReference>
<feature type="region of interest" description="Disordered" evidence="1">
    <location>
        <begin position="57"/>
        <end position="95"/>
    </location>
</feature>
<feature type="region of interest" description="Disordered" evidence="1">
    <location>
        <begin position="1"/>
        <end position="42"/>
    </location>
</feature>
<name>A0A0R3SM10_HYMDI</name>
<sequence>ADEKDKVYEYEGSDAEDDESAGPPPPPPPQGAPKNDPFAPPFANAAAAAAVVQNRAAYIHQQQQQMAAQQRGGRPVQPPRQPPTFLPAQQQGARVPPQQLVQRVGMYRPPPAVQQTQQQQHRPASQVFNGVGLDPAGPRGSVIEVAGEPSTAVAAEEHTLRQKFARFQFSLLHFISGTKASLRILRNLYLRSSFIDLTLSSSFIITSGLQNRKKVLLKSKTIASSIVRIGEEGSRSRVFQYLG</sequence>
<gene>
    <name evidence="2" type="ORF">HDID_LOCUS5973</name>
</gene>
<feature type="compositionally biased region" description="Pro residues" evidence="1">
    <location>
        <begin position="22"/>
        <end position="31"/>
    </location>
</feature>
<evidence type="ECO:0000313" key="4">
    <source>
        <dbReference type="WBParaSite" id="HDID_0000597501-mRNA-1"/>
    </source>
</evidence>
<dbReference type="Proteomes" id="UP000274504">
    <property type="component" value="Unassembled WGS sequence"/>
</dbReference>
<protein>
    <submittedName>
        <fullName evidence="4">LsmAD domain-containing protein</fullName>
    </submittedName>
</protein>
<reference evidence="4" key="1">
    <citation type="submission" date="2017-02" db="UniProtKB">
        <authorList>
            <consortium name="WormBaseParasite"/>
        </authorList>
    </citation>
    <scope>IDENTIFICATION</scope>
</reference>
<feature type="compositionally biased region" description="Low complexity" evidence="1">
    <location>
        <begin position="57"/>
        <end position="75"/>
    </location>
</feature>
<organism evidence="4">
    <name type="scientific">Hymenolepis diminuta</name>
    <name type="common">Rat tapeworm</name>
    <dbReference type="NCBI Taxonomy" id="6216"/>
    <lineage>
        <taxon>Eukaryota</taxon>
        <taxon>Metazoa</taxon>
        <taxon>Spiralia</taxon>
        <taxon>Lophotrochozoa</taxon>
        <taxon>Platyhelminthes</taxon>
        <taxon>Cestoda</taxon>
        <taxon>Eucestoda</taxon>
        <taxon>Cyclophyllidea</taxon>
        <taxon>Hymenolepididae</taxon>
        <taxon>Hymenolepis</taxon>
    </lineage>
</organism>
<reference evidence="2 3" key="2">
    <citation type="submission" date="2018-11" db="EMBL/GenBank/DDBJ databases">
        <authorList>
            <consortium name="Pathogen Informatics"/>
        </authorList>
    </citation>
    <scope>NUCLEOTIDE SEQUENCE [LARGE SCALE GENOMIC DNA]</scope>
</reference>
<proteinExistence type="predicted"/>